<proteinExistence type="predicted"/>
<dbReference type="Pfam" id="PF07714">
    <property type="entry name" value="PK_Tyr_Ser-Thr"/>
    <property type="match status" value="2"/>
</dbReference>
<dbReference type="GO" id="GO:0005518">
    <property type="term" value="F:collagen binding"/>
    <property type="evidence" value="ECO:0007669"/>
    <property type="project" value="TreeGrafter"/>
</dbReference>
<keyword evidence="3" id="KW-1185">Reference proteome</keyword>
<name>A0AA40KE01_9HYME</name>
<organism evidence="2 3">
    <name type="scientific">Melipona bicolor</name>
    <dbReference type="NCBI Taxonomy" id="60889"/>
    <lineage>
        <taxon>Eukaryota</taxon>
        <taxon>Metazoa</taxon>
        <taxon>Ecdysozoa</taxon>
        <taxon>Arthropoda</taxon>
        <taxon>Hexapoda</taxon>
        <taxon>Insecta</taxon>
        <taxon>Pterygota</taxon>
        <taxon>Neoptera</taxon>
        <taxon>Endopterygota</taxon>
        <taxon>Hymenoptera</taxon>
        <taxon>Apocrita</taxon>
        <taxon>Aculeata</taxon>
        <taxon>Apoidea</taxon>
        <taxon>Anthophila</taxon>
        <taxon>Apidae</taxon>
        <taxon>Melipona</taxon>
    </lineage>
</organism>
<gene>
    <name evidence="2" type="ORF">K0M31_018156</name>
</gene>
<dbReference type="GO" id="GO:0010976">
    <property type="term" value="P:positive regulation of neuron projection development"/>
    <property type="evidence" value="ECO:0007669"/>
    <property type="project" value="TreeGrafter"/>
</dbReference>
<dbReference type="GO" id="GO:0051897">
    <property type="term" value="P:positive regulation of phosphatidylinositol 3-kinase/protein kinase B signal transduction"/>
    <property type="evidence" value="ECO:0007669"/>
    <property type="project" value="TreeGrafter"/>
</dbReference>
<sequence length="255" mass="29804">MATQIASGMKHLEEMDFVHRDLATRDARICTKTIIIFTIRESEVGNTIRRLTRCGPPNNKLGVTGALTRWSQRERVCFLAVCMIRPMRGDNYLMALTILHPGSTSNCLVNRGYTVKVSDLGSGRNAYAADYFRVDGRPPLPIRWMAWESMLMGRHMSKSDVWSFAVTLWEILTFAREQPFEELPDHRIVENATYFYQEDDRRIILPLPKNCPKDIYELMRECWHRNDVDRPSFREIHMFLQRKNLSYKHADTNDT</sequence>
<dbReference type="Proteomes" id="UP001177670">
    <property type="component" value="Unassembled WGS sequence"/>
</dbReference>
<dbReference type="GO" id="GO:0005886">
    <property type="term" value="C:plasma membrane"/>
    <property type="evidence" value="ECO:0007669"/>
    <property type="project" value="TreeGrafter"/>
</dbReference>
<dbReference type="Gene3D" id="1.10.510.10">
    <property type="entry name" value="Transferase(Phosphotransferase) domain 1"/>
    <property type="match status" value="1"/>
</dbReference>
<dbReference type="InterPro" id="IPR050122">
    <property type="entry name" value="RTK"/>
</dbReference>
<dbReference type="GO" id="GO:0038062">
    <property type="term" value="F:protein tyrosine kinase collagen receptor activity"/>
    <property type="evidence" value="ECO:0007669"/>
    <property type="project" value="TreeGrafter"/>
</dbReference>
<evidence type="ECO:0000259" key="1">
    <source>
        <dbReference type="PROSITE" id="PS50011"/>
    </source>
</evidence>
<evidence type="ECO:0000313" key="2">
    <source>
        <dbReference type="EMBL" id="KAK1116693.1"/>
    </source>
</evidence>
<reference evidence="2" key="1">
    <citation type="submission" date="2021-10" db="EMBL/GenBank/DDBJ databases">
        <title>Melipona bicolor Genome sequencing and assembly.</title>
        <authorList>
            <person name="Araujo N.S."/>
            <person name="Arias M.C."/>
        </authorList>
    </citation>
    <scope>NUCLEOTIDE SEQUENCE</scope>
    <source>
        <strain evidence="2">USP_2M_L1-L4_2017</strain>
        <tissue evidence="2">Whole body</tissue>
    </source>
</reference>
<comment type="caution">
    <text evidence="2">The sequence shown here is derived from an EMBL/GenBank/DDBJ whole genome shotgun (WGS) entry which is preliminary data.</text>
</comment>
<dbReference type="InterPro" id="IPR020635">
    <property type="entry name" value="Tyr_kinase_cat_dom"/>
</dbReference>
<dbReference type="SMART" id="SM00219">
    <property type="entry name" value="TyrKc"/>
    <property type="match status" value="1"/>
</dbReference>
<dbReference type="PANTHER" id="PTHR24416:SF580">
    <property type="entry name" value="DISCOIDIN DOMAIN RECEPTOR, ISOFORM F"/>
    <property type="match status" value="1"/>
</dbReference>
<dbReference type="InterPro" id="IPR011009">
    <property type="entry name" value="Kinase-like_dom_sf"/>
</dbReference>
<dbReference type="PANTHER" id="PTHR24416">
    <property type="entry name" value="TYROSINE-PROTEIN KINASE RECEPTOR"/>
    <property type="match status" value="1"/>
</dbReference>
<accession>A0AA40KE01</accession>
<feature type="domain" description="Protein kinase" evidence="1">
    <location>
        <begin position="1"/>
        <end position="240"/>
    </location>
</feature>
<dbReference type="InterPro" id="IPR000719">
    <property type="entry name" value="Prot_kinase_dom"/>
</dbReference>
<dbReference type="AlphaFoldDB" id="A0AA40KE01"/>
<dbReference type="GO" id="GO:0005524">
    <property type="term" value="F:ATP binding"/>
    <property type="evidence" value="ECO:0007669"/>
    <property type="project" value="InterPro"/>
</dbReference>
<dbReference type="GO" id="GO:0043235">
    <property type="term" value="C:receptor complex"/>
    <property type="evidence" value="ECO:0007669"/>
    <property type="project" value="TreeGrafter"/>
</dbReference>
<protein>
    <recommendedName>
        <fullName evidence="1">Protein kinase domain-containing protein</fullName>
    </recommendedName>
</protein>
<dbReference type="SUPFAM" id="SSF56112">
    <property type="entry name" value="Protein kinase-like (PK-like)"/>
    <property type="match status" value="1"/>
</dbReference>
<dbReference type="EMBL" id="JAHYIQ010000064">
    <property type="protein sequence ID" value="KAK1116693.1"/>
    <property type="molecule type" value="Genomic_DNA"/>
</dbReference>
<dbReference type="PROSITE" id="PS50011">
    <property type="entry name" value="PROTEIN_KINASE_DOM"/>
    <property type="match status" value="1"/>
</dbReference>
<evidence type="ECO:0000313" key="3">
    <source>
        <dbReference type="Proteomes" id="UP001177670"/>
    </source>
</evidence>
<dbReference type="InterPro" id="IPR001245">
    <property type="entry name" value="Ser-Thr/Tyr_kinase_cat_dom"/>
</dbReference>